<organism evidence="2 3">
    <name type="scientific">[Collinsella] massiliensis</name>
    <dbReference type="NCBI Taxonomy" id="1232426"/>
    <lineage>
        <taxon>Bacteria</taxon>
        <taxon>Bacillati</taxon>
        <taxon>Actinomycetota</taxon>
        <taxon>Coriobacteriia</taxon>
        <taxon>Coriobacteriales</taxon>
        <taxon>Coriobacteriaceae</taxon>
        <taxon>Enorma</taxon>
    </lineage>
</organism>
<feature type="domain" description="Integrase catalytic" evidence="1">
    <location>
        <begin position="6"/>
        <end position="42"/>
    </location>
</feature>
<comment type="caution">
    <text evidence="2">The sequence shown here is derived from an EMBL/GenBank/DDBJ whole genome shotgun (WGS) entry which is preliminary data.</text>
</comment>
<dbReference type="GO" id="GO:0015074">
    <property type="term" value="P:DNA integration"/>
    <property type="evidence" value="ECO:0007669"/>
    <property type="project" value="InterPro"/>
</dbReference>
<keyword evidence="3" id="KW-1185">Reference proteome</keyword>
<accession>A0A1Y3XTZ7</accession>
<dbReference type="InterPro" id="IPR001584">
    <property type="entry name" value="Integrase_cat-core"/>
</dbReference>
<protein>
    <recommendedName>
        <fullName evidence="1">Integrase catalytic domain-containing protein</fullName>
    </recommendedName>
</protein>
<dbReference type="Proteomes" id="UP000195781">
    <property type="component" value="Unassembled WGS sequence"/>
</dbReference>
<proteinExistence type="predicted"/>
<reference evidence="3" key="1">
    <citation type="submission" date="2017-04" db="EMBL/GenBank/DDBJ databases">
        <title>Function of individual gut microbiota members based on whole genome sequencing of pure cultures obtained from chicken caecum.</title>
        <authorList>
            <person name="Medvecky M."/>
            <person name="Cejkova D."/>
            <person name="Polansky O."/>
            <person name="Karasova D."/>
            <person name="Kubasova T."/>
            <person name="Cizek A."/>
            <person name="Rychlik I."/>
        </authorList>
    </citation>
    <scope>NUCLEOTIDE SEQUENCE [LARGE SCALE GENOMIC DNA]</scope>
    <source>
        <strain evidence="3">An5</strain>
    </source>
</reference>
<dbReference type="AlphaFoldDB" id="A0A1Y3XTZ7"/>
<name>A0A1Y3XTZ7_9ACTN</name>
<evidence type="ECO:0000259" key="1">
    <source>
        <dbReference type="Pfam" id="PF13333"/>
    </source>
</evidence>
<evidence type="ECO:0000313" key="2">
    <source>
        <dbReference type="EMBL" id="OUN89023.1"/>
    </source>
</evidence>
<sequence>MESLMLLIKAECVQLRMFKAHEQAALEIFEYVECFYNKVRIHSALDNLGLKGVRCRTYGERYPEGSIEA</sequence>
<dbReference type="OrthoDB" id="4281720at2"/>
<evidence type="ECO:0000313" key="3">
    <source>
        <dbReference type="Proteomes" id="UP000195781"/>
    </source>
</evidence>
<dbReference type="Pfam" id="PF13333">
    <property type="entry name" value="rve_2"/>
    <property type="match status" value="1"/>
</dbReference>
<gene>
    <name evidence="2" type="ORF">B5G02_03340</name>
</gene>
<dbReference type="EMBL" id="NFIE01000006">
    <property type="protein sequence ID" value="OUN89023.1"/>
    <property type="molecule type" value="Genomic_DNA"/>
</dbReference>